<dbReference type="EMBL" id="JAJSOF020000019">
    <property type="protein sequence ID" value="KAJ4438226.1"/>
    <property type="molecule type" value="Genomic_DNA"/>
</dbReference>
<comment type="caution">
    <text evidence="3">The sequence shown here is derived from an EMBL/GenBank/DDBJ whole genome shotgun (WGS) entry which is preliminary data.</text>
</comment>
<dbReference type="PANTHER" id="PTHR45749">
    <property type="match status" value="1"/>
</dbReference>
<feature type="region of interest" description="Disordered" evidence="1">
    <location>
        <begin position="347"/>
        <end position="440"/>
    </location>
</feature>
<gene>
    <name evidence="3" type="ORF">ANN_14165</name>
</gene>
<sequence length="756" mass="86993">MVNGRRVRSRRRYQMIDEIKIYGSYEETKRKGENRKDWRMNIASRLSSAYSQQIELHNKKVRENMYVLSLLINCVRFCGNYELALCGHDESDTSTNPGIFRRLVDFNTEMNESLRTHLDKATVFKGTSKTIQNDLLDCMLQVRHKYISEEIKAANFVAVIADETSDVSNIFQMVLVYRYIVNDNVVERFWRFLNPSNHDAESLSACILKEVNAQLRDAPHKLISQSYNGAAVLSGKERGVQRRRTKALDEVVGRRLQRAAPTRWNFHSQAVLTVYEYREELIECMDEIQLRNDIKQLSTTSQGNGLKIMPHIDILFNQLQKGVTDPVQVKEHINVFENHIKMTRDNIERSAGVKEGNGVSRKRNHEEMSGNRLREARESRQSRQIVGWLDEEDEQEKIQGESEDEVDHISESEHNTDTEQEAESSDDDFDDNAPLSQSTTYKGPIIRRSFLKELALGLVNHLAHQLTLKNLPLQIRSTIRRMNGVEELTQPTQKRMKMSSSRCENFAIKHQNEVMAGHWVNDPASSVTIYTAVLYYRQSEESNELHSQCYAVISDAPRHTTSEAEAFNKAILEDFCNNTPNPTKKVIAWTDGAAAHFKNRYMMATMSNDNYLNGIEYESWNFFESYHGKGEHDGVGATVKRNTVEHSPQIILSLSSEEKHLTEKETACSIDKSESLQLQVGDWCLVMYDGVTYPGEVVTVCDSEEFEVSVMVRDGEHYKWPVKVDKLVYSSQDILQKILPSIIVNNRGHFKFEDLF</sequence>
<feature type="compositionally biased region" description="Acidic residues" evidence="1">
    <location>
        <begin position="389"/>
        <end position="406"/>
    </location>
</feature>
<feature type="compositionally biased region" description="Basic and acidic residues" evidence="1">
    <location>
        <begin position="364"/>
        <end position="381"/>
    </location>
</feature>
<dbReference type="Proteomes" id="UP001148838">
    <property type="component" value="Unassembled WGS sequence"/>
</dbReference>
<evidence type="ECO:0000313" key="4">
    <source>
        <dbReference type="Proteomes" id="UP001148838"/>
    </source>
</evidence>
<organism evidence="3 4">
    <name type="scientific">Periplaneta americana</name>
    <name type="common">American cockroach</name>
    <name type="synonym">Blatta americana</name>
    <dbReference type="NCBI Taxonomy" id="6978"/>
    <lineage>
        <taxon>Eukaryota</taxon>
        <taxon>Metazoa</taxon>
        <taxon>Ecdysozoa</taxon>
        <taxon>Arthropoda</taxon>
        <taxon>Hexapoda</taxon>
        <taxon>Insecta</taxon>
        <taxon>Pterygota</taxon>
        <taxon>Neoptera</taxon>
        <taxon>Polyneoptera</taxon>
        <taxon>Dictyoptera</taxon>
        <taxon>Blattodea</taxon>
        <taxon>Blattoidea</taxon>
        <taxon>Blattidae</taxon>
        <taxon>Blattinae</taxon>
        <taxon>Periplaneta</taxon>
    </lineage>
</organism>
<protein>
    <recommendedName>
        <fullName evidence="2">DUF4371 domain-containing protein</fullName>
    </recommendedName>
</protein>
<dbReference type="Pfam" id="PF14291">
    <property type="entry name" value="DUF4371"/>
    <property type="match status" value="1"/>
</dbReference>
<keyword evidence="4" id="KW-1185">Reference proteome</keyword>
<feature type="compositionally biased region" description="Basic and acidic residues" evidence="1">
    <location>
        <begin position="407"/>
        <end position="417"/>
    </location>
</feature>
<accession>A0ABQ8SWX1</accession>
<reference evidence="3 4" key="1">
    <citation type="journal article" date="2022" name="Allergy">
        <title>Genome assembly and annotation of Periplaneta americana reveal a comprehensive cockroach allergen profile.</title>
        <authorList>
            <person name="Wang L."/>
            <person name="Xiong Q."/>
            <person name="Saelim N."/>
            <person name="Wang L."/>
            <person name="Nong W."/>
            <person name="Wan A.T."/>
            <person name="Shi M."/>
            <person name="Liu X."/>
            <person name="Cao Q."/>
            <person name="Hui J.H.L."/>
            <person name="Sookrung N."/>
            <person name="Leung T.F."/>
            <person name="Tungtrongchitr A."/>
            <person name="Tsui S.K.W."/>
        </authorList>
    </citation>
    <scope>NUCLEOTIDE SEQUENCE [LARGE SCALE GENOMIC DNA]</scope>
    <source>
        <strain evidence="3">PWHHKU_190912</strain>
    </source>
</reference>
<feature type="domain" description="DUF4371" evidence="2">
    <location>
        <begin position="64"/>
        <end position="236"/>
    </location>
</feature>
<name>A0ABQ8SWX1_PERAM</name>
<evidence type="ECO:0000259" key="2">
    <source>
        <dbReference type="Pfam" id="PF14291"/>
    </source>
</evidence>
<dbReference type="PANTHER" id="PTHR45749:SF28">
    <property type="entry name" value="ZINC FINGER MYM-TYPE PROTEIN 1-LIKE-RELATED"/>
    <property type="match status" value="1"/>
</dbReference>
<dbReference type="InterPro" id="IPR025398">
    <property type="entry name" value="DUF4371"/>
</dbReference>
<evidence type="ECO:0000313" key="3">
    <source>
        <dbReference type="EMBL" id="KAJ4438226.1"/>
    </source>
</evidence>
<feature type="compositionally biased region" description="Acidic residues" evidence="1">
    <location>
        <begin position="418"/>
        <end position="431"/>
    </location>
</feature>
<proteinExistence type="predicted"/>
<evidence type="ECO:0000256" key="1">
    <source>
        <dbReference type="SAM" id="MobiDB-lite"/>
    </source>
</evidence>